<evidence type="ECO:0000256" key="1">
    <source>
        <dbReference type="SAM" id="MobiDB-lite"/>
    </source>
</evidence>
<keyword evidence="3" id="KW-1185">Reference proteome</keyword>
<feature type="region of interest" description="Disordered" evidence="1">
    <location>
        <begin position="1"/>
        <end position="81"/>
    </location>
</feature>
<evidence type="ECO:0000313" key="3">
    <source>
        <dbReference type="Proteomes" id="UP000835052"/>
    </source>
</evidence>
<protein>
    <submittedName>
        <fullName evidence="2">Uncharacterized protein</fullName>
    </submittedName>
</protein>
<dbReference type="EMBL" id="CAJGYM010000093">
    <property type="protein sequence ID" value="CAD6197387.1"/>
    <property type="molecule type" value="Genomic_DNA"/>
</dbReference>
<organism evidence="2 3">
    <name type="scientific">Caenorhabditis auriculariae</name>
    <dbReference type="NCBI Taxonomy" id="2777116"/>
    <lineage>
        <taxon>Eukaryota</taxon>
        <taxon>Metazoa</taxon>
        <taxon>Ecdysozoa</taxon>
        <taxon>Nematoda</taxon>
        <taxon>Chromadorea</taxon>
        <taxon>Rhabditida</taxon>
        <taxon>Rhabditina</taxon>
        <taxon>Rhabditomorpha</taxon>
        <taxon>Rhabditoidea</taxon>
        <taxon>Rhabditidae</taxon>
        <taxon>Peloderinae</taxon>
        <taxon>Caenorhabditis</taxon>
    </lineage>
</organism>
<accession>A0A8S1HPU7</accession>
<evidence type="ECO:0000313" key="2">
    <source>
        <dbReference type="EMBL" id="CAD6197387.1"/>
    </source>
</evidence>
<name>A0A8S1HPU7_9PELO</name>
<feature type="compositionally biased region" description="Low complexity" evidence="1">
    <location>
        <begin position="18"/>
        <end position="27"/>
    </location>
</feature>
<comment type="caution">
    <text evidence="2">The sequence shown here is derived from an EMBL/GenBank/DDBJ whole genome shotgun (WGS) entry which is preliminary data.</text>
</comment>
<sequence>MCICRRRKKDSKDEVSSSKKIVVKPSKQNGAKEGKNAQKPIDPQVVQPIAVEPKDKQKKKKVDDDDTLSNIPDEMPEVELNRDRAEAFFSDEQLL</sequence>
<dbReference type="Proteomes" id="UP000835052">
    <property type="component" value="Unassembled WGS sequence"/>
</dbReference>
<reference evidence="2" key="1">
    <citation type="submission" date="2020-10" db="EMBL/GenBank/DDBJ databases">
        <authorList>
            <person name="Kikuchi T."/>
        </authorList>
    </citation>
    <scope>NUCLEOTIDE SEQUENCE</scope>
    <source>
        <strain evidence="2">NKZ352</strain>
    </source>
</reference>
<dbReference type="AlphaFoldDB" id="A0A8S1HPU7"/>
<gene>
    <name evidence="2" type="ORF">CAUJ_LOCUS13296</name>
</gene>
<proteinExistence type="predicted"/>